<organism evidence="2 3">
    <name type="scientific">Streptomyces daghestanicus</name>
    <dbReference type="NCBI Taxonomy" id="66885"/>
    <lineage>
        <taxon>Bacteria</taxon>
        <taxon>Bacillati</taxon>
        <taxon>Actinomycetota</taxon>
        <taxon>Actinomycetes</taxon>
        <taxon>Kitasatosporales</taxon>
        <taxon>Streptomycetaceae</taxon>
        <taxon>Streptomyces</taxon>
    </lineage>
</organism>
<dbReference type="Proteomes" id="UP001052655">
    <property type="component" value="Unassembled WGS sequence"/>
</dbReference>
<protein>
    <recommendedName>
        <fullName evidence="4">Aminoglycoside phosphotransferase domain-containing protein</fullName>
    </recommendedName>
</protein>
<dbReference type="RefSeq" id="WP_226535690.1">
    <property type="nucleotide sequence ID" value="NZ_BMTC01000055.1"/>
</dbReference>
<name>A0ABQ3Q7J0_9ACTN</name>
<feature type="region of interest" description="Disordered" evidence="1">
    <location>
        <begin position="61"/>
        <end position="89"/>
    </location>
</feature>
<evidence type="ECO:0008006" key="4">
    <source>
        <dbReference type="Google" id="ProtNLM"/>
    </source>
</evidence>
<dbReference type="EMBL" id="BNDX01000013">
    <property type="protein sequence ID" value="GHI33254.1"/>
    <property type="molecule type" value="Genomic_DNA"/>
</dbReference>
<evidence type="ECO:0000256" key="1">
    <source>
        <dbReference type="SAM" id="MobiDB-lite"/>
    </source>
</evidence>
<comment type="caution">
    <text evidence="2">The sequence shown here is derived from an EMBL/GenBank/DDBJ whole genome shotgun (WGS) entry which is preliminary data.</text>
</comment>
<keyword evidence="3" id="KW-1185">Reference proteome</keyword>
<accession>A0ABQ3Q7J0</accession>
<sequence>MASAPLHGGELPRIVGQGLADLIRPGLTPAQASLLTTASCPGVTPVLLAASRTPHWRQATDALAQPRPPPTTCERSPVYSPPPDPATEHRMRTHHQRAARALAAAVEPGGESWGWAGRTLGTPARTAAGDAAWLRLVSAPAAKASGKLWDGAATAQQTLADLDGYRPALLAVHDATEDGTAYRAELTVRVSAPVLSDDPVLHHELDLPLGWWADLIHALEKVAAASTDRIAVRTQYTDRAIPAFLGIPAPAAPRWAPAHADLHWANLTNPLQLLDWEAWGLAPAGFDGAMLYAYSLLQPVTAARVRAAFPILGTPDGLAAETTVCAMLLQTVDRGDNLPLADQLQQWASELRFRSSQ</sequence>
<reference evidence="2" key="1">
    <citation type="submission" date="2024-05" db="EMBL/GenBank/DDBJ databases">
        <title>Whole genome shotgun sequence of Streptomyces daghestanicus NBRC 12762.</title>
        <authorList>
            <person name="Komaki H."/>
            <person name="Tamura T."/>
        </authorList>
    </citation>
    <scope>NUCLEOTIDE SEQUENCE</scope>
    <source>
        <strain evidence="2">NBRC 12762</strain>
    </source>
</reference>
<evidence type="ECO:0000313" key="2">
    <source>
        <dbReference type="EMBL" id="GHI33254.1"/>
    </source>
</evidence>
<evidence type="ECO:0000313" key="3">
    <source>
        <dbReference type="Proteomes" id="UP001052655"/>
    </source>
</evidence>
<gene>
    <name evidence="2" type="ORF">Sdagh_49840</name>
</gene>
<proteinExistence type="predicted"/>